<sequence length="62" mass="6809">MVKTAKIGKMLLTTSDRSIEGQTTATPLPSMRAERYKSSVKHCVGVVSCPSTLTHRRFTEIA</sequence>
<comment type="caution">
    <text evidence="1">The sequence shown here is derived from an EMBL/GenBank/DDBJ whole genome shotgun (WGS) entry which is preliminary data.</text>
</comment>
<evidence type="ECO:0000313" key="2">
    <source>
        <dbReference type="Proteomes" id="UP000054721"/>
    </source>
</evidence>
<dbReference type="OrthoDB" id="10380703at2759"/>
<keyword evidence="2" id="KW-1185">Reference proteome</keyword>
<protein>
    <submittedName>
        <fullName evidence="1">Uncharacterized protein</fullName>
    </submittedName>
</protein>
<name>A0A0V1L0G7_9BILA</name>
<proteinExistence type="predicted"/>
<evidence type="ECO:0000313" key="1">
    <source>
        <dbReference type="EMBL" id="KRZ53053.1"/>
    </source>
</evidence>
<dbReference type="Proteomes" id="UP000054721">
    <property type="component" value="Unassembled WGS sequence"/>
</dbReference>
<reference evidence="1 2" key="1">
    <citation type="submission" date="2015-05" db="EMBL/GenBank/DDBJ databases">
        <title>Evolution of Trichinella species and genotypes.</title>
        <authorList>
            <person name="Korhonen P.K."/>
            <person name="Edoardo P."/>
            <person name="Giuseppe L.R."/>
            <person name="Gasser R.B."/>
        </authorList>
    </citation>
    <scope>NUCLEOTIDE SEQUENCE [LARGE SCALE GENOMIC DNA]</scope>
    <source>
        <strain evidence="1">ISS10</strain>
    </source>
</reference>
<accession>A0A0V1L0G7</accession>
<dbReference type="EMBL" id="JYDW01000175">
    <property type="protein sequence ID" value="KRZ53053.1"/>
    <property type="molecule type" value="Genomic_DNA"/>
</dbReference>
<dbReference type="AlphaFoldDB" id="A0A0V1L0G7"/>
<gene>
    <name evidence="1" type="ORF">T02_240</name>
</gene>
<organism evidence="1 2">
    <name type="scientific">Trichinella nativa</name>
    <dbReference type="NCBI Taxonomy" id="6335"/>
    <lineage>
        <taxon>Eukaryota</taxon>
        <taxon>Metazoa</taxon>
        <taxon>Ecdysozoa</taxon>
        <taxon>Nematoda</taxon>
        <taxon>Enoplea</taxon>
        <taxon>Dorylaimia</taxon>
        <taxon>Trichinellida</taxon>
        <taxon>Trichinellidae</taxon>
        <taxon>Trichinella</taxon>
    </lineage>
</organism>